<keyword evidence="2" id="KW-0282">Flagellum</keyword>
<dbReference type="AlphaFoldDB" id="A0A0N9ZZC2"/>
<keyword evidence="2" id="KW-0547">Nucleotide-binding</keyword>
<gene>
    <name evidence="2" type="ORF">IMCC12053_1731</name>
</gene>
<organism evidence="2 3">
    <name type="scientific">Celeribacter marinus</name>
    <dbReference type="NCBI Taxonomy" id="1397108"/>
    <lineage>
        <taxon>Bacteria</taxon>
        <taxon>Pseudomonadati</taxon>
        <taxon>Pseudomonadota</taxon>
        <taxon>Alphaproteobacteria</taxon>
        <taxon>Rhodobacterales</taxon>
        <taxon>Roseobacteraceae</taxon>
        <taxon>Celeribacter</taxon>
    </lineage>
</organism>
<protein>
    <submittedName>
        <fullName evidence="2">ABC transporter, ATP-binding protein, flagellar</fullName>
    </submittedName>
</protein>
<proteinExistence type="predicted"/>
<dbReference type="RefSeq" id="WP_062217997.1">
    <property type="nucleotide sequence ID" value="NZ_CP012023.1"/>
</dbReference>
<evidence type="ECO:0000313" key="3">
    <source>
        <dbReference type="Proteomes" id="UP000064920"/>
    </source>
</evidence>
<evidence type="ECO:0000313" key="2">
    <source>
        <dbReference type="EMBL" id="ALI55678.1"/>
    </source>
</evidence>
<sequence length="207" mass="22617">MSSLFPFEDFGSGRRDTPKSVTPEQETQERERLRAVEQARATGYEAGYKAGWDDAIAADESVRTKIGAELERNLQDLGFTFHEARSHIIKSLEPLLVEMTEKVLPELVSQTLGQSIIDEILPFADSLSDSPVEIMICPSNKVALTALLTGSLPMAVTIVEEPSLTEGQVFLRLGTKERKIDLDGAIGKIRAAIDAAFTLNKDAIVNG</sequence>
<keyword evidence="3" id="KW-1185">Reference proteome</keyword>
<dbReference type="PATRIC" id="fig|1397108.4.peg.1768"/>
<keyword evidence="2" id="KW-0966">Cell projection</keyword>
<dbReference type="EMBL" id="CP012023">
    <property type="protein sequence ID" value="ALI55678.1"/>
    <property type="molecule type" value="Genomic_DNA"/>
</dbReference>
<dbReference type="Proteomes" id="UP000064920">
    <property type="component" value="Chromosome"/>
</dbReference>
<accession>A0A0N9ZZC2</accession>
<reference evidence="2 3" key="1">
    <citation type="submission" date="2015-05" db="EMBL/GenBank/DDBJ databases">
        <authorList>
            <person name="Wang D.B."/>
            <person name="Wang M."/>
        </authorList>
    </citation>
    <scope>NUCLEOTIDE SEQUENCE [LARGE SCALE GENOMIC DNA]</scope>
    <source>
        <strain evidence="2 3">IMCC 12053</strain>
    </source>
</reference>
<keyword evidence="2" id="KW-0969">Cilium</keyword>
<dbReference type="KEGG" id="cmar:IMCC12053_1731"/>
<feature type="region of interest" description="Disordered" evidence="1">
    <location>
        <begin position="1"/>
        <end position="31"/>
    </location>
</feature>
<dbReference type="OrthoDB" id="7870971at2"/>
<evidence type="ECO:0000256" key="1">
    <source>
        <dbReference type="SAM" id="MobiDB-lite"/>
    </source>
</evidence>
<dbReference type="STRING" id="1397108.IMCC12053_1731"/>
<dbReference type="GO" id="GO:0005524">
    <property type="term" value="F:ATP binding"/>
    <property type="evidence" value="ECO:0007669"/>
    <property type="project" value="UniProtKB-KW"/>
</dbReference>
<name>A0A0N9ZZC2_9RHOB</name>
<keyword evidence="2" id="KW-0067">ATP-binding</keyword>